<reference evidence="2" key="1">
    <citation type="submission" date="2019-12" db="EMBL/GenBank/DDBJ databases">
        <title>Genome sequencing and annotation of Brassica cretica.</title>
        <authorList>
            <person name="Studholme D.J."/>
            <person name="Sarris P."/>
        </authorList>
    </citation>
    <scope>NUCLEOTIDE SEQUENCE</scope>
    <source>
        <strain evidence="2">PFS-109/04</strain>
        <tissue evidence="2">Leaf</tissue>
    </source>
</reference>
<keyword evidence="1" id="KW-0472">Membrane</keyword>
<organism evidence="2 3">
    <name type="scientific">Brassica cretica</name>
    <name type="common">Mustard</name>
    <dbReference type="NCBI Taxonomy" id="69181"/>
    <lineage>
        <taxon>Eukaryota</taxon>
        <taxon>Viridiplantae</taxon>
        <taxon>Streptophyta</taxon>
        <taxon>Embryophyta</taxon>
        <taxon>Tracheophyta</taxon>
        <taxon>Spermatophyta</taxon>
        <taxon>Magnoliopsida</taxon>
        <taxon>eudicotyledons</taxon>
        <taxon>Gunneridae</taxon>
        <taxon>Pentapetalae</taxon>
        <taxon>rosids</taxon>
        <taxon>malvids</taxon>
        <taxon>Brassicales</taxon>
        <taxon>Brassicaceae</taxon>
        <taxon>Brassiceae</taxon>
        <taxon>Brassica</taxon>
    </lineage>
</organism>
<sequence length="172" mass="18941">MISKRIFPSVWLLISSVALMFGPQEIMSTLFFGAGGGELGDSCSVFLPLFGFLIFVLTAKRGLTFFGRMAFAVMEGTIFDEVVCRIPLRSSLWGSILTGPRRSCLRACSVELSNHAWWKVLVADGVRFSGIEWFNGGILVLGSPSLSVDLFWNWIGVLRGRWSPVSISSNPL</sequence>
<evidence type="ECO:0000313" key="2">
    <source>
        <dbReference type="EMBL" id="KAF3501176.1"/>
    </source>
</evidence>
<feature type="transmembrane region" description="Helical" evidence="1">
    <location>
        <begin position="43"/>
        <end position="59"/>
    </location>
</feature>
<gene>
    <name evidence="2" type="ORF">F2Q69_00044444</name>
</gene>
<name>A0A8S9NFY6_BRACR</name>
<proteinExistence type="predicted"/>
<accession>A0A8S9NFY6</accession>
<dbReference type="AlphaFoldDB" id="A0A8S9NFY6"/>
<evidence type="ECO:0000256" key="1">
    <source>
        <dbReference type="SAM" id="Phobius"/>
    </source>
</evidence>
<protein>
    <submittedName>
        <fullName evidence="2">Uncharacterized protein</fullName>
    </submittedName>
</protein>
<comment type="caution">
    <text evidence="2">The sequence shown here is derived from an EMBL/GenBank/DDBJ whole genome shotgun (WGS) entry which is preliminary data.</text>
</comment>
<evidence type="ECO:0000313" key="3">
    <source>
        <dbReference type="Proteomes" id="UP000712600"/>
    </source>
</evidence>
<keyword evidence="1" id="KW-0812">Transmembrane</keyword>
<dbReference type="Proteomes" id="UP000712600">
    <property type="component" value="Unassembled WGS sequence"/>
</dbReference>
<keyword evidence="1" id="KW-1133">Transmembrane helix</keyword>
<dbReference type="EMBL" id="QGKX02001621">
    <property type="protein sequence ID" value="KAF3501176.1"/>
    <property type="molecule type" value="Genomic_DNA"/>
</dbReference>